<reference evidence="2 3" key="1">
    <citation type="submission" date="2018-06" db="EMBL/GenBank/DDBJ databases">
        <title>Genomic Encyclopedia of Archaeal and Bacterial Type Strains, Phase II (KMG-II): from individual species to whole genera.</title>
        <authorList>
            <person name="Goeker M."/>
        </authorList>
    </citation>
    <scope>NUCLEOTIDE SEQUENCE [LARGE SCALE GENOMIC DNA]</scope>
    <source>
        <strain evidence="2 3">DSM 27372</strain>
    </source>
</reference>
<evidence type="ECO:0000313" key="2">
    <source>
        <dbReference type="EMBL" id="PYF75174.1"/>
    </source>
</evidence>
<dbReference type="Gene3D" id="3.30.1390.10">
    <property type="match status" value="2"/>
</dbReference>
<feature type="transmembrane region" description="Helical" evidence="1">
    <location>
        <begin position="136"/>
        <end position="154"/>
    </location>
</feature>
<accession>A0A318UFH0</accession>
<name>A0A318UFH0_9SPHI</name>
<evidence type="ECO:0000256" key="1">
    <source>
        <dbReference type="SAM" id="Phobius"/>
    </source>
</evidence>
<dbReference type="Proteomes" id="UP000248198">
    <property type="component" value="Unassembled WGS sequence"/>
</dbReference>
<evidence type="ECO:0000313" key="3">
    <source>
        <dbReference type="Proteomes" id="UP000248198"/>
    </source>
</evidence>
<keyword evidence="1" id="KW-0472">Membrane</keyword>
<dbReference type="RefSeq" id="WP_110830298.1">
    <property type="nucleotide sequence ID" value="NZ_QKLU01000003.1"/>
</dbReference>
<proteinExistence type="predicted"/>
<keyword evidence="3" id="KW-1185">Reference proteome</keyword>
<protein>
    <submittedName>
        <fullName evidence="2">Ribosomal L7/L12-like protein</fullName>
    </submittedName>
</protein>
<dbReference type="InterPro" id="IPR014719">
    <property type="entry name" value="Ribosomal_bL12_C/ClpS-like"/>
</dbReference>
<dbReference type="OrthoDB" id="1149028at2"/>
<dbReference type="EMBL" id="QKLU01000003">
    <property type="protein sequence ID" value="PYF75174.1"/>
    <property type="molecule type" value="Genomic_DNA"/>
</dbReference>
<comment type="caution">
    <text evidence="2">The sequence shown here is derived from an EMBL/GenBank/DDBJ whole genome shotgun (WGS) entry which is preliminary data.</text>
</comment>
<sequence>MILSKDVESQIGQLLSKNKKIEAIKLVIDTTKCGLKEAKDFIDHYAAGWSADNAPVNTDQEILSLLAQGRKLEAVKLYKESSRAGLAESKDYVEALWEQHQSSAGSAVSKSRDTQIDQLVLNQQGTRPVKRISNKVILAIIAILAILLLVYIISSAG</sequence>
<gene>
    <name evidence="2" type="ORF">B0O44_103624</name>
</gene>
<organism evidence="2 3">
    <name type="scientific">Pedobacter nutrimenti</name>
    <dbReference type="NCBI Taxonomy" id="1241337"/>
    <lineage>
        <taxon>Bacteria</taxon>
        <taxon>Pseudomonadati</taxon>
        <taxon>Bacteroidota</taxon>
        <taxon>Sphingobacteriia</taxon>
        <taxon>Sphingobacteriales</taxon>
        <taxon>Sphingobacteriaceae</taxon>
        <taxon>Pedobacter</taxon>
    </lineage>
</organism>
<keyword evidence="1" id="KW-0812">Transmembrane</keyword>
<dbReference type="AlphaFoldDB" id="A0A318UFH0"/>
<keyword evidence="1" id="KW-1133">Transmembrane helix</keyword>